<sequence>PKNSSWNNPRNYIETFLEASEDWVNSVFESLGIKRQRRKKADSLLRSVPVTLKPSKRKRGEVGKQALTVELCEDDPDEASKEIKRHMFQTEAWVRSFNKAIKSVNGKLRQAVKSLDLSRGTEVSLLSEVKKLKQDLGVITDLFDERLELQWARLKKFIEDKGYDPDTLKPYPVTPELVDGGDLQMKEADVVDEAAGGTGGGVDTSVVGVTSGGTVDGMVIEGLNPSTEVIVGIGVGGPVDEEGVTAPI</sequence>
<dbReference type="AlphaFoldDB" id="A0A7J7KYX2"/>
<dbReference type="Proteomes" id="UP000541444">
    <property type="component" value="Unassembled WGS sequence"/>
</dbReference>
<comment type="caution">
    <text evidence="1">The sequence shown here is derived from an EMBL/GenBank/DDBJ whole genome shotgun (WGS) entry which is preliminary data.</text>
</comment>
<accession>A0A7J7KYX2</accession>
<evidence type="ECO:0000313" key="1">
    <source>
        <dbReference type="EMBL" id="KAF6135575.1"/>
    </source>
</evidence>
<feature type="non-terminal residue" evidence="1">
    <location>
        <position position="1"/>
    </location>
</feature>
<evidence type="ECO:0000313" key="2">
    <source>
        <dbReference type="Proteomes" id="UP000541444"/>
    </source>
</evidence>
<gene>
    <name evidence="1" type="ORF">GIB67_015428</name>
</gene>
<protein>
    <submittedName>
        <fullName evidence="1">Uncharacterized protein</fullName>
    </submittedName>
</protein>
<reference evidence="1 2" key="1">
    <citation type="journal article" date="2020" name="IScience">
        <title>Genome Sequencing of the Endangered Kingdonia uniflora (Circaeasteraceae, Ranunculales) Reveals Potential Mechanisms of Evolutionary Specialization.</title>
        <authorList>
            <person name="Sun Y."/>
            <person name="Deng T."/>
            <person name="Zhang A."/>
            <person name="Moore M.J."/>
            <person name="Landis J.B."/>
            <person name="Lin N."/>
            <person name="Zhang H."/>
            <person name="Zhang X."/>
            <person name="Huang J."/>
            <person name="Zhang X."/>
            <person name="Sun H."/>
            <person name="Wang H."/>
        </authorList>
    </citation>
    <scope>NUCLEOTIDE SEQUENCE [LARGE SCALE GENOMIC DNA]</scope>
    <source>
        <strain evidence="1">TB1705</strain>
        <tissue evidence="1">Leaf</tissue>
    </source>
</reference>
<organism evidence="1 2">
    <name type="scientific">Kingdonia uniflora</name>
    <dbReference type="NCBI Taxonomy" id="39325"/>
    <lineage>
        <taxon>Eukaryota</taxon>
        <taxon>Viridiplantae</taxon>
        <taxon>Streptophyta</taxon>
        <taxon>Embryophyta</taxon>
        <taxon>Tracheophyta</taxon>
        <taxon>Spermatophyta</taxon>
        <taxon>Magnoliopsida</taxon>
        <taxon>Ranunculales</taxon>
        <taxon>Circaeasteraceae</taxon>
        <taxon>Kingdonia</taxon>
    </lineage>
</organism>
<dbReference type="EMBL" id="JACGCM010002784">
    <property type="protein sequence ID" value="KAF6135575.1"/>
    <property type="molecule type" value="Genomic_DNA"/>
</dbReference>
<name>A0A7J7KYX2_9MAGN</name>
<proteinExistence type="predicted"/>
<keyword evidence="2" id="KW-1185">Reference proteome</keyword>